<reference evidence="7 8" key="2">
    <citation type="submission" date="2020-07" db="EMBL/GenBank/DDBJ databases">
        <title>Bacterial metabolism rescues the inhibition of intestinal drug absorption by food and drug additives.</title>
        <authorList>
            <person name="Zou L."/>
            <person name="Spanogiannopoulos P."/>
            <person name="Chien H.-C."/>
            <person name="Pieper L.M."/>
            <person name="Cai W."/>
            <person name="Khuri N."/>
            <person name="Pottel J."/>
            <person name="Vora B."/>
            <person name="Ni Z."/>
            <person name="Tsakalozou E."/>
            <person name="Zhang W."/>
            <person name="Shoichet B.K."/>
            <person name="Giacomini K.M."/>
            <person name="Turnbaugh P.J."/>
        </authorList>
    </citation>
    <scope>NUCLEOTIDE SEQUENCE [LARGE SCALE GENOMIC DNA]</scope>
    <source>
        <strain evidence="7 8">F22</strain>
    </source>
</reference>
<dbReference type="GO" id="GO:0043565">
    <property type="term" value="F:sequence-specific DNA binding"/>
    <property type="evidence" value="ECO:0007669"/>
    <property type="project" value="InterPro"/>
</dbReference>
<dbReference type="RefSeq" id="WP_055249470.1">
    <property type="nucleotide sequence ID" value="NZ_BSCI01000018.1"/>
</dbReference>
<gene>
    <name evidence="6" type="ORF">comes_26850</name>
    <name evidence="7" type="ORF">HUU93_12135</name>
</gene>
<dbReference type="Proteomes" id="UP001145109">
    <property type="component" value="Unassembled WGS sequence"/>
</dbReference>
<dbReference type="SMART" id="SM00342">
    <property type="entry name" value="HTH_ARAC"/>
    <property type="match status" value="1"/>
</dbReference>
<dbReference type="SUPFAM" id="SSF46689">
    <property type="entry name" value="Homeodomain-like"/>
    <property type="match status" value="2"/>
</dbReference>
<dbReference type="EMBL" id="JABWDC010000052">
    <property type="protein sequence ID" value="NUN87330.1"/>
    <property type="molecule type" value="Genomic_DNA"/>
</dbReference>
<dbReference type="InterPro" id="IPR009057">
    <property type="entry name" value="Homeodomain-like_sf"/>
</dbReference>
<evidence type="ECO:0000256" key="2">
    <source>
        <dbReference type="ARBA" id="ARBA00023125"/>
    </source>
</evidence>
<keyword evidence="1" id="KW-0805">Transcription regulation</keyword>
<proteinExistence type="predicted"/>
<dbReference type="PANTHER" id="PTHR43280">
    <property type="entry name" value="ARAC-FAMILY TRANSCRIPTIONAL REGULATOR"/>
    <property type="match status" value="1"/>
</dbReference>
<reference evidence="6" key="3">
    <citation type="submission" date="2022-09" db="EMBL/GenBank/DDBJ databases">
        <title>Draft genome sequence of Coprococcus comes strain 31264.</title>
        <authorList>
            <person name="Atsushi H."/>
            <person name="Moriya O."/>
            <person name="Mitsuo S."/>
        </authorList>
    </citation>
    <scope>NUCLEOTIDE SEQUENCE</scope>
    <source>
        <strain evidence="6">JCM 31264</strain>
    </source>
</reference>
<evidence type="ECO:0000259" key="5">
    <source>
        <dbReference type="PROSITE" id="PS01124"/>
    </source>
</evidence>
<evidence type="ECO:0000313" key="8">
    <source>
        <dbReference type="Proteomes" id="UP000554488"/>
    </source>
</evidence>
<feature type="domain" description="HTH araC/xylS-type" evidence="5">
    <location>
        <begin position="201"/>
        <end position="299"/>
    </location>
</feature>
<dbReference type="AlphaFoldDB" id="A0A174EEV9"/>
<feature type="region of interest" description="Disordered" evidence="4">
    <location>
        <begin position="1"/>
        <end position="22"/>
    </location>
</feature>
<evidence type="ECO:0000256" key="4">
    <source>
        <dbReference type="SAM" id="MobiDB-lite"/>
    </source>
</evidence>
<dbReference type="Proteomes" id="UP000554488">
    <property type="component" value="Unassembled WGS sequence"/>
</dbReference>
<evidence type="ECO:0000256" key="1">
    <source>
        <dbReference type="ARBA" id="ARBA00023015"/>
    </source>
</evidence>
<dbReference type="EMBL" id="BSCI01000018">
    <property type="protein sequence ID" value="GLG88138.1"/>
    <property type="molecule type" value="Genomic_DNA"/>
</dbReference>
<dbReference type="PANTHER" id="PTHR43280:SF34">
    <property type="entry name" value="ARAC-FAMILY TRANSCRIPTIONAL REGULATOR"/>
    <property type="match status" value="1"/>
</dbReference>
<dbReference type="Gene3D" id="2.60.120.10">
    <property type="entry name" value="Jelly Rolls"/>
    <property type="match status" value="1"/>
</dbReference>
<keyword evidence="3" id="KW-0804">Transcription</keyword>
<reference evidence="6" key="4">
    <citation type="submission" date="2022-11" db="EMBL/GenBank/DDBJ databases">
        <title>Draft genome sequence of Coprococcus comes strain 31264.</title>
        <authorList>
            <person name="Hisatomi A."/>
            <person name="Ohkuma M."/>
            <person name="Sakamoto M."/>
        </authorList>
    </citation>
    <scope>NUCLEOTIDE SEQUENCE</scope>
    <source>
        <strain evidence="6">JCM 31264</strain>
    </source>
</reference>
<evidence type="ECO:0000256" key="3">
    <source>
        <dbReference type="ARBA" id="ARBA00023163"/>
    </source>
</evidence>
<dbReference type="Pfam" id="PF07883">
    <property type="entry name" value="Cupin_2"/>
    <property type="match status" value="1"/>
</dbReference>
<dbReference type="Gene3D" id="1.10.10.60">
    <property type="entry name" value="Homeodomain-like"/>
    <property type="match status" value="2"/>
</dbReference>
<dbReference type="PROSITE" id="PS01124">
    <property type="entry name" value="HTH_ARAC_FAMILY_2"/>
    <property type="match status" value="1"/>
</dbReference>
<reference evidence="7 8" key="1">
    <citation type="submission" date="2020-04" db="EMBL/GenBank/DDBJ databases">
        <authorList>
            <person name="Pieper L."/>
        </authorList>
    </citation>
    <scope>NUCLEOTIDE SEQUENCE [LARGE SCALE GENOMIC DNA]</scope>
    <source>
        <strain evidence="7 8">F22</strain>
    </source>
</reference>
<keyword evidence="2" id="KW-0238">DNA-binding</keyword>
<dbReference type="GO" id="GO:0003700">
    <property type="term" value="F:DNA-binding transcription factor activity"/>
    <property type="evidence" value="ECO:0007669"/>
    <property type="project" value="InterPro"/>
</dbReference>
<evidence type="ECO:0000313" key="6">
    <source>
        <dbReference type="EMBL" id="GLG88138.1"/>
    </source>
</evidence>
<dbReference type="Pfam" id="PF12833">
    <property type="entry name" value="HTH_18"/>
    <property type="match status" value="1"/>
</dbReference>
<dbReference type="InterPro" id="IPR011051">
    <property type="entry name" value="RmlC_Cupin_sf"/>
</dbReference>
<name>A0A174EEV9_9FIRM</name>
<dbReference type="InterPro" id="IPR018060">
    <property type="entry name" value="HTH_AraC"/>
</dbReference>
<comment type="caution">
    <text evidence="7">The sequence shown here is derived from an EMBL/GenBank/DDBJ whole genome shotgun (WGS) entry which is preliminary data.</text>
</comment>
<sequence>MSSTHSPHLLFSPKKKSNNNENNHSFSYEVISTLESTGVHFRTSIDPGSYVPAHLHHAIEIIYLLEGNLTVIMESSVREYHAGECILINSDIIHSTKCTSPNKAILFQIPLSFLSLYLPDADQLVFNLENPEESAVRRTKLDIFKETLVQMQIANDIRPEGFILRFNSLLFEILFQLYHNFSIRVVHGNQTQRDKDRARLDTILNYIRQNYKQHISIEEIANVAYLQSGYFCRFFKKCMGITFLEYQNELRLSYIYQDILSTDDSIKDILERHGFTNYKLFRRMFFEHFEMTPTEVRKNRNAT</sequence>
<evidence type="ECO:0000313" key="7">
    <source>
        <dbReference type="EMBL" id="NUN87330.1"/>
    </source>
</evidence>
<protein>
    <submittedName>
        <fullName evidence="7">AraC family transcriptional regulator</fullName>
    </submittedName>
</protein>
<dbReference type="SUPFAM" id="SSF51182">
    <property type="entry name" value="RmlC-like cupins"/>
    <property type="match status" value="1"/>
</dbReference>
<accession>A0A174EEV9</accession>
<organism evidence="7 8">
    <name type="scientific">Coprococcus comes</name>
    <dbReference type="NCBI Taxonomy" id="410072"/>
    <lineage>
        <taxon>Bacteria</taxon>
        <taxon>Bacillati</taxon>
        <taxon>Bacillota</taxon>
        <taxon>Clostridia</taxon>
        <taxon>Lachnospirales</taxon>
        <taxon>Lachnospiraceae</taxon>
        <taxon>Coprococcus</taxon>
    </lineage>
</organism>
<dbReference type="InterPro" id="IPR013096">
    <property type="entry name" value="Cupin_2"/>
</dbReference>
<dbReference type="InterPro" id="IPR014710">
    <property type="entry name" value="RmlC-like_jellyroll"/>
</dbReference>